<accession>A0A5B7I577</accession>
<dbReference type="EMBL" id="VSRR010051884">
    <property type="protein sequence ID" value="MPC79710.1"/>
    <property type="molecule type" value="Genomic_DNA"/>
</dbReference>
<sequence length="29" mass="3258">MLKKIGSLDHSGLSYLCAGSVRNAHWTRR</sequence>
<name>A0A5B7I577_PORTR</name>
<organism evidence="1 2">
    <name type="scientific">Portunus trituberculatus</name>
    <name type="common">Swimming crab</name>
    <name type="synonym">Neptunus trituberculatus</name>
    <dbReference type="NCBI Taxonomy" id="210409"/>
    <lineage>
        <taxon>Eukaryota</taxon>
        <taxon>Metazoa</taxon>
        <taxon>Ecdysozoa</taxon>
        <taxon>Arthropoda</taxon>
        <taxon>Crustacea</taxon>
        <taxon>Multicrustacea</taxon>
        <taxon>Malacostraca</taxon>
        <taxon>Eumalacostraca</taxon>
        <taxon>Eucarida</taxon>
        <taxon>Decapoda</taxon>
        <taxon>Pleocyemata</taxon>
        <taxon>Brachyura</taxon>
        <taxon>Eubrachyura</taxon>
        <taxon>Portunoidea</taxon>
        <taxon>Portunidae</taxon>
        <taxon>Portuninae</taxon>
        <taxon>Portunus</taxon>
    </lineage>
</organism>
<evidence type="ECO:0000313" key="2">
    <source>
        <dbReference type="Proteomes" id="UP000324222"/>
    </source>
</evidence>
<evidence type="ECO:0000313" key="1">
    <source>
        <dbReference type="EMBL" id="MPC79710.1"/>
    </source>
</evidence>
<protein>
    <submittedName>
        <fullName evidence="1">Uncharacterized protein</fullName>
    </submittedName>
</protein>
<keyword evidence="2" id="KW-1185">Reference proteome</keyword>
<proteinExistence type="predicted"/>
<gene>
    <name evidence="1" type="ORF">E2C01_074251</name>
</gene>
<dbReference type="Proteomes" id="UP000324222">
    <property type="component" value="Unassembled WGS sequence"/>
</dbReference>
<reference evidence="1 2" key="1">
    <citation type="submission" date="2019-05" db="EMBL/GenBank/DDBJ databases">
        <title>Another draft genome of Portunus trituberculatus and its Hox gene families provides insights of decapod evolution.</title>
        <authorList>
            <person name="Jeong J.-H."/>
            <person name="Song I."/>
            <person name="Kim S."/>
            <person name="Choi T."/>
            <person name="Kim D."/>
            <person name="Ryu S."/>
            <person name="Kim W."/>
        </authorList>
    </citation>
    <scope>NUCLEOTIDE SEQUENCE [LARGE SCALE GENOMIC DNA]</scope>
    <source>
        <tissue evidence="1">Muscle</tissue>
    </source>
</reference>
<dbReference type="AlphaFoldDB" id="A0A5B7I577"/>
<comment type="caution">
    <text evidence="1">The sequence shown here is derived from an EMBL/GenBank/DDBJ whole genome shotgun (WGS) entry which is preliminary data.</text>
</comment>